<dbReference type="SMR" id="A2FVZ7"/>
<keyword evidence="10" id="KW-1185">Reference proteome</keyword>
<dbReference type="SUPFAM" id="SSF48371">
    <property type="entry name" value="ARM repeat"/>
    <property type="match status" value="1"/>
</dbReference>
<reference evidence="9" key="2">
    <citation type="journal article" date="2007" name="Science">
        <title>Draft genome sequence of the sexually transmitted pathogen Trichomonas vaginalis.</title>
        <authorList>
            <person name="Carlton J.M."/>
            <person name="Hirt R.P."/>
            <person name="Silva J.C."/>
            <person name="Delcher A.L."/>
            <person name="Schatz M."/>
            <person name="Zhao Q."/>
            <person name="Wortman J.R."/>
            <person name="Bidwell S.L."/>
            <person name="Alsmark U.C.M."/>
            <person name="Besteiro S."/>
            <person name="Sicheritz-Ponten T."/>
            <person name="Noel C.J."/>
            <person name="Dacks J.B."/>
            <person name="Foster P.G."/>
            <person name="Simillion C."/>
            <person name="Van de Peer Y."/>
            <person name="Miranda-Saavedra D."/>
            <person name="Barton G.J."/>
            <person name="Westrop G.D."/>
            <person name="Mueller S."/>
            <person name="Dessi D."/>
            <person name="Fiori P.L."/>
            <person name="Ren Q."/>
            <person name="Paulsen I."/>
            <person name="Zhang H."/>
            <person name="Bastida-Corcuera F.D."/>
            <person name="Simoes-Barbosa A."/>
            <person name="Brown M.T."/>
            <person name="Hayes R.D."/>
            <person name="Mukherjee M."/>
            <person name="Okumura C.Y."/>
            <person name="Schneider R."/>
            <person name="Smith A.J."/>
            <person name="Vanacova S."/>
            <person name="Villalvazo M."/>
            <person name="Haas B.J."/>
            <person name="Pertea M."/>
            <person name="Feldblyum T.V."/>
            <person name="Utterback T.R."/>
            <person name="Shu C.L."/>
            <person name="Osoegawa K."/>
            <person name="de Jong P.J."/>
            <person name="Hrdy I."/>
            <person name="Horvathova L."/>
            <person name="Zubacova Z."/>
            <person name="Dolezal P."/>
            <person name="Malik S.B."/>
            <person name="Logsdon J.M. Jr."/>
            <person name="Henze K."/>
            <person name="Gupta A."/>
            <person name="Wang C.C."/>
            <person name="Dunne R.L."/>
            <person name="Upcroft J.A."/>
            <person name="Upcroft P."/>
            <person name="White O."/>
            <person name="Salzberg S.L."/>
            <person name="Tang P."/>
            <person name="Chiu C.-H."/>
            <person name="Lee Y.-S."/>
            <person name="Embley T.M."/>
            <person name="Coombs G.H."/>
            <person name="Mottram J.C."/>
            <person name="Tachezy J."/>
            <person name="Fraser-Liggett C.M."/>
            <person name="Johnson P.J."/>
        </authorList>
    </citation>
    <scope>NUCLEOTIDE SEQUENCE [LARGE SCALE GENOMIC DNA]</scope>
    <source>
        <strain evidence="9">G3</strain>
    </source>
</reference>
<keyword evidence="5" id="KW-0723">Serine/threonine-protein kinase</keyword>
<feature type="domain" description="PI3K/PI4K catalytic" evidence="6">
    <location>
        <begin position="1744"/>
        <end position="2057"/>
    </location>
</feature>
<dbReference type="GO" id="GO:0004674">
    <property type="term" value="F:protein serine/threonine kinase activity"/>
    <property type="evidence" value="ECO:0000318"/>
    <property type="project" value="GO_Central"/>
</dbReference>
<dbReference type="GO" id="GO:0016242">
    <property type="term" value="P:negative regulation of macroautophagy"/>
    <property type="evidence" value="ECO:0000318"/>
    <property type="project" value="GO_Central"/>
</dbReference>
<evidence type="ECO:0000256" key="3">
    <source>
        <dbReference type="ARBA" id="ARBA00022777"/>
    </source>
</evidence>
<dbReference type="GO" id="GO:0038201">
    <property type="term" value="C:TOR complex"/>
    <property type="evidence" value="ECO:0000318"/>
    <property type="project" value="GO_Central"/>
</dbReference>
<dbReference type="InterPro" id="IPR036940">
    <property type="entry name" value="PI3/4_kinase_cat_sf"/>
</dbReference>
<dbReference type="InterPro" id="IPR050517">
    <property type="entry name" value="DDR_Repair_Kinase"/>
</dbReference>
<dbReference type="InterPro" id="IPR011989">
    <property type="entry name" value="ARM-like"/>
</dbReference>
<dbReference type="InterPro" id="IPR018936">
    <property type="entry name" value="PI3/4_kinase_CS"/>
</dbReference>
<dbReference type="EMBL" id="DS114072">
    <property type="protein sequence ID" value="EAX90926.1"/>
    <property type="molecule type" value="Genomic_DNA"/>
</dbReference>
<dbReference type="PANTHER" id="PTHR11139">
    <property type="entry name" value="ATAXIA TELANGIECTASIA MUTATED ATM -RELATED"/>
    <property type="match status" value="1"/>
</dbReference>
<dbReference type="GO" id="GO:0005524">
    <property type="term" value="F:ATP binding"/>
    <property type="evidence" value="ECO:0007669"/>
    <property type="project" value="UniProtKB-KW"/>
</dbReference>
<dbReference type="FunFam" id="1.10.1070.11:FF:000039">
    <property type="entry name" value="Serine/threonine-protein kinase TOR"/>
    <property type="match status" value="1"/>
</dbReference>
<dbReference type="InterPro" id="IPR024585">
    <property type="entry name" value="mTOR_dom"/>
</dbReference>
<keyword evidence="1 5" id="KW-0808">Transferase</keyword>
<dbReference type="InterPro" id="IPR016024">
    <property type="entry name" value="ARM-type_fold"/>
</dbReference>
<dbReference type="KEGG" id="tva:4748618"/>
<dbReference type="InterPro" id="IPR003152">
    <property type="entry name" value="FATC_dom"/>
</dbReference>
<protein>
    <recommendedName>
        <fullName evidence="5">Serine/threonine-protein kinase TOR</fullName>
        <ecNumber evidence="5">2.7.11.1</ecNumber>
    </recommendedName>
</protein>
<organism evidence="9 10">
    <name type="scientific">Trichomonas vaginalis (strain ATCC PRA-98 / G3)</name>
    <dbReference type="NCBI Taxonomy" id="412133"/>
    <lineage>
        <taxon>Eukaryota</taxon>
        <taxon>Metamonada</taxon>
        <taxon>Parabasalia</taxon>
        <taxon>Trichomonadida</taxon>
        <taxon>Trichomonadidae</taxon>
        <taxon>Trichomonas</taxon>
    </lineage>
</organism>
<dbReference type="InterPro" id="IPR014009">
    <property type="entry name" value="PIK_FAT"/>
</dbReference>
<dbReference type="SMART" id="SM01343">
    <property type="entry name" value="FATC"/>
    <property type="match status" value="1"/>
</dbReference>
<dbReference type="PROSITE" id="PS51190">
    <property type="entry name" value="FATC"/>
    <property type="match status" value="1"/>
</dbReference>
<dbReference type="GO" id="GO:0005737">
    <property type="term" value="C:cytoplasm"/>
    <property type="evidence" value="ECO:0000318"/>
    <property type="project" value="GO_Central"/>
</dbReference>
<feature type="domain" description="FAT" evidence="7">
    <location>
        <begin position="1039"/>
        <end position="1540"/>
    </location>
</feature>
<evidence type="ECO:0000256" key="4">
    <source>
        <dbReference type="ARBA" id="ARBA00022840"/>
    </source>
</evidence>
<dbReference type="OrthoDB" id="2250022at2759"/>
<evidence type="ECO:0000259" key="8">
    <source>
        <dbReference type="PROSITE" id="PS51190"/>
    </source>
</evidence>
<dbReference type="VEuPathDB" id="TrichDB:TVAG_232830"/>
<dbReference type="InterPro" id="IPR000403">
    <property type="entry name" value="PI3/4_kinase_cat_dom"/>
</dbReference>
<dbReference type="SUPFAM" id="SSF56112">
    <property type="entry name" value="Protein kinase-like (PK-like)"/>
    <property type="match status" value="1"/>
</dbReference>
<dbReference type="Gene3D" id="3.30.1010.10">
    <property type="entry name" value="Phosphatidylinositol 3-kinase Catalytic Subunit, Chain A, domain 4"/>
    <property type="match status" value="1"/>
</dbReference>
<name>A2FVZ7_TRIV3</name>
<dbReference type="GO" id="GO:0031929">
    <property type="term" value="P:TOR signaling"/>
    <property type="evidence" value="ECO:0000318"/>
    <property type="project" value="GO_Central"/>
</dbReference>
<dbReference type="InParanoid" id="A2FVZ7"/>
<evidence type="ECO:0000256" key="1">
    <source>
        <dbReference type="ARBA" id="ARBA00022679"/>
    </source>
</evidence>
<evidence type="ECO:0000313" key="9">
    <source>
        <dbReference type="EMBL" id="EAX90926.1"/>
    </source>
</evidence>
<gene>
    <name evidence="9" type="ORF">TVAG_232830</name>
</gene>
<dbReference type="CDD" id="cd05169">
    <property type="entry name" value="PIKKc_TOR"/>
    <property type="match status" value="1"/>
</dbReference>
<feature type="domain" description="FATC" evidence="8">
    <location>
        <begin position="2077"/>
        <end position="2109"/>
    </location>
</feature>
<dbReference type="eggNOG" id="KOG0891">
    <property type="taxonomic scope" value="Eukaryota"/>
</dbReference>
<keyword evidence="3 5" id="KW-0418">Kinase</keyword>
<dbReference type="Gene3D" id="1.25.10.10">
    <property type="entry name" value="Leucine-rich Repeat Variant"/>
    <property type="match status" value="2"/>
</dbReference>
<dbReference type="Pfam" id="PF11865">
    <property type="entry name" value="mTOR_dom"/>
    <property type="match status" value="1"/>
</dbReference>
<reference evidence="9" key="1">
    <citation type="submission" date="2006-10" db="EMBL/GenBank/DDBJ databases">
        <authorList>
            <person name="Amadeo P."/>
            <person name="Zhao Q."/>
            <person name="Wortman J."/>
            <person name="Fraser-Liggett C."/>
            <person name="Carlton J."/>
        </authorList>
    </citation>
    <scope>NUCLEOTIDE SEQUENCE</scope>
    <source>
        <strain evidence="9">G3</strain>
    </source>
</reference>
<dbReference type="InterPro" id="IPR026683">
    <property type="entry name" value="TOR_cat"/>
</dbReference>
<dbReference type="FunFam" id="1.25.10.10:FF:001928">
    <property type="entry name" value="Serine/threonine-protein kinase TOR"/>
    <property type="match status" value="1"/>
</dbReference>
<keyword evidence="4 5" id="KW-0067">ATP-binding</keyword>
<keyword evidence="2 5" id="KW-0547">Nucleotide-binding</keyword>
<dbReference type="FunFam" id="3.30.1010.10:FF:000022">
    <property type="entry name" value="Serine/threonine-protein kinase TOR"/>
    <property type="match status" value="1"/>
</dbReference>
<dbReference type="PROSITE" id="PS00916">
    <property type="entry name" value="PI3_4_KINASE_2"/>
    <property type="match status" value="1"/>
</dbReference>
<comment type="catalytic activity">
    <reaction evidence="5">
        <text>L-threonyl-[protein] + ATP = O-phospho-L-threonyl-[protein] + ADP + H(+)</text>
        <dbReference type="Rhea" id="RHEA:46608"/>
        <dbReference type="Rhea" id="RHEA-COMP:11060"/>
        <dbReference type="Rhea" id="RHEA-COMP:11605"/>
        <dbReference type="ChEBI" id="CHEBI:15378"/>
        <dbReference type="ChEBI" id="CHEBI:30013"/>
        <dbReference type="ChEBI" id="CHEBI:30616"/>
        <dbReference type="ChEBI" id="CHEBI:61977"/>
        <dbReference type="ChEBI" id="CHEBI:456216"/>
        <dbReference type="EC" id="2.7.11.1"/>
    </reaction>
</comment>
<dbReference type="VEuPathDB" id="TrichDB:TVAGG3_0492080"/>
<dbReference type="SMART" id="SM01346">
    <property type="entry name" value="DUF3385"/>
    <property type="match status" value="1"/>
</dbReference>
<accession>A2FVZ7</accession>
<dbReference type="InterPro" id="IPR003151">
    <property type="entry name" value="PIK-rel_kinase_FAT"/>
</dbReference>
<dbReference type="Proteomes" id="UP000001542">
    <property type="component" value="Unassembled WGS sequence"/>
</dbReference>
<dbReference type="STRING" id="5722.A2FVZ7"/>
<evidence type="ECO:0000259" key="6">
    <source>
        <dbReference type="PROSITE" id="PS50290"/>
    </source>
</evidence>
<dbReference type="EC" id="2.7.11.1" evidence="5"/>
<dbReference type="PANTHER" id="PTHR11139:SF9">
    <property type="entry name" value="SERINE_THREONINE-PROTEIN KINASE MTOR"/>
    <property type="match status" value="1"/>
</dbReference>
<dbReference type="SMART" id="SM00146">
    <property type="entry name" value="PI3Kc"/>
    <property type="match status" value="1"/>
</dbReference>
<dbReference type="GO" id="GO:0005634">
    <property type="term" value="C:nucleus"/>
    <property type="evidence" value="ECO:0000318"/>
    <property type="project" value="GO_Central"/>
</dbReference>
<evidence type="ECO:0000259" key="7">
    <source>
        <dbReference type="PROSITE" id="PS51189"/>
    </source>
</evidence>
<sequence>MIENLTANEIYMVPAVYFIKFLAEHDPTSILLCNSQFLKIAKKAFYVKNSVIQIAAYKSVSMFFQYVSRTQTLLTQNSASKLFTYAISNFQDMKSINGSLTILAVIFETVPNMIPSDLHSLTERIWNMYTKIPAESKGVALYLLVLLFIFGKNVMADDKIENLKMLLIEENQTSSTRFSTLALLKYIEYDTAYLQGIDINTTLSSILQSSDKKAVKNGYLILKNIANSSNNLLYPIARKLASYILTLRIDHYFADVMPYIITKFHYFWELLYPHLRRFIATNPGLFSNVYFLQFISRIYPLHDQSVISSLFMLADSPDHVVRECVADALIAQYNLDQASSDMLPIKFIFTLALTDPYASVRAKVLQAFPDKSMKILTSDGILSNLSSIVKDEDIDVKINAIKLLGKIAKYNPFGVYPILRRVFLDFMCILDSPKSFIVKSEASTSLQAWLQAGFEIFPTSSQTFCDIVLRQLSFQSTPMLTYFERKAHSTMTINITLAIGYIAERNMDILKSYITQFHNLFLWMLQQRSDKELKLAIVTTMYTILTQIDDFYDIEISHLFPLLVSIASTWNSRKLNVAVLKLMGYIGAVDASPLGIDEVPNNTPDVLIAYESSDYLLCYVCKTMIDLIKNSSLVIHHYNAMQALANIFSTEENDKCNEYFTEFVHILIDCISKSTNFEYIPLLKFVVQNTPISRLNLVSTEIIDYVQKLWLNPPSYDDIVTIVIELIPILAARLSDKFAHLIPQVTTFLLNCIYSHAGNNLVITKMALLALMALRKFSQDYFFLIVPEVISLVNTFSSSTQVCVQMLEALRVFVQYCDTSNFVSTILRCSLNALHNDSNEVVHAALQVIYSIVVVLGVDHFSFYQNQVRSVLLNRKIDTANFDKLLRCPKGAKFSDFTFIITNDPSSIMQKRETVLKLQQMSAEQIVSSYNYTESETPWNRKEWWHDLVTITIHQSPCHFIRCCSFLTLNLFDIAESIFFPAFLCLWKTLSNEHRSTICGCLTIACLSDSLPNSIRTTLVGLFEFMEQNEFNLEIENSVLLKACEESSQYAKALYFAHRCYYANKNDLKGIENLIRLSSHLGLSKSVKGLSSHVMNMTMHAKWCEQLGQWEKAEKLYQEKKNENDSYRGLLRTQMHQKKWEDIVDEMKSDIQNQSEEIKNEVLPIYAIALFHRQEWEQLGKILDYCPMTNVYLYIVKSLYFVSIKNYEEAMNIVNDGFVALANLSRSVFKHDKAELYPLLVKAQQLQEIKEIINNQENMKFVWEKRIKLVREDFDTYYDILSVRLTHIDVNNMIPNAIKMLKIALKRDEINMFDLAFKKLFPDEKNRTIEVKFLYIKGMWARGNRIDAVKSLNQLLLEAANYDKTHEPNKKLNARMYYYCAHWILQLHNLSMFKNCFNQAVVALERSLSYESTYYNSWHRWSWANSVMFRHQPTIVQHASNAISGFCRCVQLRQSKSFSDLIQMISLLFRADFNSDQFKSLSSDIEKFSDETFLQIIPQLFAQFTSKKRFVVMFVSQIVSKLLPDHFHALIFPLLLLTRTLRSDKDDNEEDLEINGEEDDYEELLIGTKQQAHVQQLLNTCTNNAVKRILQKFFMINPDAVSQALTISEGLLLCSTSSAESMFEHLNNALHALFKNNVNLAFRSLTDAITLPQRKDDEDQEVQFKKEMGECMIKLCNRGKAVIDVNEVIKELTDLWKKVKNYLSGVRQVKAYITAPELAMLRDSVIAVPGTYQAGVSPSLIQQFDASLDIIHSKQRPRNLIIYDQNGLQHLAILKGHEDLRLDQRIMQFFELINQHISHDFLDESRSLRIIRYQITPISKKAGLIQCVDGAETLFSLISNYRTAHNIDPLCENNLFKEFSSANIDYLRPIQRLEILNEAKNEIPCDDLRESIWLKSISSREWVTRILNFSQSSALMSVIGYIIGLGDRHPSNLMLHNASGALIHVDFGDCFEVSKIRIRFPETIPFRLTRMMISALGPSGIEGDFRITAEDTLVLVQNHCDSIMAVLDIFLQEPLESDEILDRMNDKLVKNMDTVFSSIEETWDIEGASDVAYLEIKDATEKIQTKIVGESDQQTTSNEAVTKYIDDLINQATDMYNLSYLYHGWTPLW</sequence>
<dbReference type="PROSITE" id="PS50290">
    <property type="entry name" value="PI3_4_KINASE_3"/>
    <property type="match status" value="1"/>
</dbReference>
<evidence type="ECO:0000313" key="10">
    <source>
        <dbReference type="Proteomes" id="UP000001542"/>
    </source>
</evidence>
<dbReference type="Pfam" id="PF00454">
    <property type="entry name" value="PI3_PI4_kinase"/>
    <property type="match status" value="1"/>
</dbReference>
<dbReference type="Gene3D" id="1.10.1070.11">
    <property type="entry name" value="Phosphatidylinositol 3-/4-kinase, catalytic domain"/>
    <property type="match status" value="1"/>
</dbReference>
<dbReference type="Pfam" id="PF02259">
    <property type="entry name" value="FAT"/>
    <property type="match status" value="1"/>
</dbReference>
<proteinExistence type="inferred from homology"/>
<dbReference type="Pfam" id="PF02260">
    <property type="entry name" value="FATC"/>
    <property type="match status" value="1"/>
</dbReference>
<evidence type="ECO:0000256" key="5">
    <source>
        <dbReference type="RuleBase" id="RU364109"/>
    </source>
</evidence>
<comment type="similarity">
    <text evidence="5">Belongs to the PI3/PI4-kinase family.</text>
</comment>
<dbReference type="RefSeq" id="XP_001303856.1">
    <property type="nucleotide sequence ID" value="XM_001303855.1"/>
</dbReference>
<evidence type="ECO:0000256" key="2">
    <source>
        <dbReference type="ARBA" id="ARBA00022741"/>
    </source>
</evidence>
<dbReference type="PROSITE" id="PS51189">
    <property type="entry name" value="FAT"/>
    <property type="match status" value="1"/>
</dbReference>
<dbReference type="InterPro" id="IPR011009">
    <property type="entry name" value="Kinase-like_dom_sf"/>
</dbReference>